<proteinExistence type="predicted"/>
<feature type="region of interest" description="Disordered" evidence="3">
    <location>
        <begin position="1"/>
        <end position="98"/>
    </location>
</feature>
<dbReference type="InterPro" id="IPR052324">
    <property type="entry name" value="NFATC2-Int_DNA_Repair"/>
</dbReference>
<evidence type="ECO:0000256" key="2">
    <source>
        <dbReference type="ARBA" id="ARBA00023242"/>
    </source>
</evidence>
<sequence>MGPRSRRGRRRREAPARRMPVVNLDGASSSSEDEKEPVPVQTPTKQKQQPEHITLSPDKMSRGIMSDSSDSDTESNHITVSPSSAPRVPPHWNNSGSDNSDDIFNIDYSSHNHQALKGAYKELIVTEGQRNKTWQSTTIQSLASESDDDCRIIDHSSTPKTRQKKEDIIECPPSPTLFEIDKNNQKEESCQTTRRTRGKNRIAELERVAKRQRTCSPHINDSLFNISSDIVTDEEEEDVNPEIRLRIKWGLENFWLPIRKLQKFSHLYEVLAEKYDVSADRVVLNFNDKIINPALCPANLNINIGDIIEGGVASYTSFSHPPAPQPITQDADSISLRVQNSKKKGSVTIIMSLKEKMSVLMHKYAEEKQLKLNKLRFMFDGELLSANSTPSSLDLEGGECIDVYEGS</sequence>
<keyword evidence="6" id="KW-1185">Reference proteome</keyword>
<dbReference type="PANTHER" id="PTHR47187">
    <property type="entry name" value="NFATC2-INTERACTING PROTEIN"/>
    <property type="match status" value="1"/>
</dbReference>
<evidence type="ECO:0000313" key="5">
    <source>
        <dbReference type="EMBL" id="KAK8384886.1"/>
    </source>
</evidence>
<dbReference type="InterPro" id="IPR029071">
    <property type="entry name" value="Ubiquitin-like_domsf"/>
</dbReference>
<comment type="caution">
    <text evidence="5">The sequence shown here is derived from an EMBL/GenBank/DDBJ whole genome shotgun (WGS) entry which is preliminary data.</text>
</comment>
<reference evidence="5 6" key="1">
    <citation type="submission" date="2023-03" db="EMBL/GenBank/DDBJ databases">
        <title>High-quality genome of Scylla paramamosain provides insights in environmental adaptation.</title>
        <authorList>
            <person name="Zhang L."/>
        </authorList>
    </citation>
    <scope>NUCLEOTIDE SEQUENCE [LARGE SCALE GENOMIC DNA]</scope>
    <source>
        <strain evidence="5">LZ_2023a</strain>
        <tissue evidence="5">Muscle</tissue>
    </source>
</reference>
<feature type="compositionally biased region" description="Basic residues" evidence="3">
    <location>
        <begin position="1"/>
        <end position="12"/>
    </location>
</feature>
<dbReference type="GO" id="GO:0005634">
    <property type="term" value="C:nucleus"/>
    <property type="evidence" value="ECO:0007669"/>
    <property type="project" value="UniProtKB-SubCell"/>
</dbReference>
<dbReference type="EMBL" id="JARAKH010000034">
    <property type="protein sequence ID" value="KAK8384886.1"/>
    <property type="molecule type" value="Genomic_DNA"/>
</dbReference>
<dbReference type="GO" id="GO:0045944">
    <property type="term" value="P:positive regulation of transcription by RNA polymerase II"/>
    <property type="evidence" value="ECO:0007669"/>
    <property type="project" value="TreeGrafter"/>
</dbReference>
<organism evidence="5 6">
    <name type="scientific">Scylla paramamosain</name>
    <name type="common">Mud crab</name>
    <dbReference type="NCBI Taxonomy" id="85552"/>
    <lineage>
        <taxon>Eukaryota</taxon>
        <taxon>Metazoa</taxon>
        <taxon>Ecdysozoa</taxon>
        <taxon>Arthropoda</taxon>
        <taxon>Crustacea</taxon>
        <taxon>Multicrustacea</taxon>
        <taxon>Malacostraca</taxon>
        <taxon>Eumalacostraca</taxon>
        <taxon>Eucarida</taxon>
        <taxon>Decapoda</taxon>
        <taxon>Pleocyemata</taxon>
        <taxon>Brachyura</taxon>
        <taxon>Eubrachyura</taxon>
        <taxon>Portunoidea</taxon>
        <taxon>Portunidae</taxon>
        <taxon>Portuninae</taxon>
        <taxon>Scylla</taxon>
    </lineage>
</organism>
<dbReference type="Gene3D" id="3.10.20.90">
    <property type="entry name" value="Phosphatidylinositol 3-kinase Catalytic Subunit, Chain A, domain 1"/>
    <property type="match status" value="2"/>
</dbReference>
<feature type="domain" description="Ubiquitin-like" evidence="4">
    <location>
        <begin position="334"/>
        <end position="403"/>
    </location>
</feature>
<dbReference type="Proteomes" id="UP001487740">
    <property type="component" value="Unassembled WGS sequence"/>
</dbReference>
<dbReference type="InterPro" id="IPR000626">
    <property type="entry name" value="Ubiquitin-like_dom"/>
</dbReference>
<accession>A0AAW0TC31</accession>
<evidence type="ECO:0000256" key="3">
    <source>
        <dbReference type="SAM" id="MobiDB-lite"/>
    </source>
</evidence>
<evidence type="ECO:0000259" key="4">
    <source>
        <dbReference type="PROSITE" id="PS50053"/>
    </source>
</evidence>
<evidence type="ECO:0000256" key="1">
    <source>
        <dbReference type="ARBA" id="ARBA00004123"/>
    </source>
</evidence>
<gene>
    <name evidence="5" type="ORF">O3P69_014452</name>
</gene>
<dbReference type="PROSITE" id="PS50053">
    <property type="entry name" value="UBIQUITIN_2"/>
    <property type="match status" value="1"/>
</dbReference>
<dbReference type="Pfam" id="PF11976">
    <property type="entry name" value="Rad60-SLD"/>
    <property type="match status" value="1"/>
</dbReference>
<protein>
    <recommendedName>
        <fullName evidence="4">Ubiquitin-like domain-containing protein</fullName>
    </recommendedName>
</protein>
<comment type="subcellular location">
    <subcellularLocation>
        <location evidence="1">Nucleus</location>
    </subcellularLocation>
</comment>
<dbReference type="SUPFAM" id="SSF54236">
    <property type="entry name" value="Ubiquitin-like"/>
    <property type="match status" value="2"/>
</dbReference>
<dbReference type="CDD" id="cd01763">
    <property type="entry name" value="Ubl_SUMO_like"/>
    <property type="match status" value="1"/>
</dbReference>
<evidence type="ECO:0000313" key="6">
    <source>
        <dbReference type="Proteomes" id="UP001487740"/>
    </source>
</evidence>
<name>A0AAW0TC31_SCYPA</name>
<dbReference type="InterPro" id="IPR022617">
    <property type="entry name" value="Rad60/SUMO-like_dom"/>
</dbReference>
<keyword evidence="2" id="KW-0539">Nucleus</keyword>
<dbReference type="PANTHER" id="PTHR47187:SF1">
    <property type="entry name" value="NFATC2-INTERACTING PROTEIN"/>
    <property type="match status" value="1"/>
</dbReference>
<dbReference type="AlphaFoldDB" id="A0AAW0TC31"/>
<feature type="compositionally biased region" description="Low complexity" evidence="3">
    <location>
        <begin position="38"/>
        <end position="47"/>
    </location>
</feature>